<dbReference type="EMBL" id="UYRV01111007">
    <property type="protein sequence ID" value="VDN26430.1"/>
    <property type="molecule type" value="Genomic_DNA"/>
</dbReference>
<protein>
    <submittedName>
        <fullName evidence="1">Uncharacterized protein</fullName>
    </submittedName>
</protein>
<name>A0A3P7MIU2_CYLGO</name>
<gene>
    <name evidence="1" type="ORF">CGOC_LOCUS10386</name>
</gene>
<evidence type="ECO:0000313" key="1">
    <source>
        <dbReference type="EMBL" id="VDN26430.1"/>
    </source>
</evidence>
<sequence length="76" mass="8567">MTPRDLALGHLDPFTARKDLFCVKIGIEEPPHGPSSFSQLWHSASGHKENISSSSQINVWNDMRKNIRDYVTGKIC</sequence>
<evidence type="ECO:0000313" key="2">
    <source>
        <dbReference type="Proteomes" id="UP000271889"/>
    </source>
</evidence>
<reference evidence="1 2" key="1">
    <citation type="submission" date="2018-11" db="EMBL/GenBank/DDBJ databases">
        <authorList>
            <consortium name="Pathogen Informatics"/>
        </authorList>
    </citation>
    <scope>NUCLEOTIDE SEQUENCE [LARGE SCALE GENOMIC DNA]</scope>
</reference>
<dbReference type="Proteomes" id="UP000271889">
    <property type="component" value="Unassembled WGS sequence"/>
</dbReference>
<proteinExistence type="predicted"/>
<keyword evidence="2" id="KW-1185">Reference proteome</keyword>
<organism evidence="1 2">
    <name type="scientific">Cylicostephanus goldi</name>
    <name type="common">Nematode worm</name>
    <dbReference type="NCBI Taxonomy" id="71465"/>
    <lineage>
        <taxon>Eukaryota</taxon>
        <taxon>Metazoa</taxon>
        <taxon>Ecdysozoa</taxon>
        <taxon>Nematoda</taxon>
        <taxon>Chromadorea</taxon>
        <taxon>Rhabditida</taxon>
        <taxon>Rhabditina</taxon>
        <taxon>Rhabditomorpha</taxon>
        <taxon>Strongyloidea</taxon>
        <taxon>Strongylidae</taxon>
        <taxon>Cylicostephanus</taxon>
    </lineage>
</organism>
<dbReference type="AlphaFoldDB" id="A0A3P7MIU2"/>
<accession>A0A3P7MIU2</accession>